<dbReference type="AlphaFoldDB" id="A0A9D2JFX3"/>
<dbReference type="InterPro" id="IPR025736">
    <property type="entry name" value="PucR_C-HTH_dom"/>
</dbReference>
<dbReference type="Gene3D" id="1.10.10.2840">
    <property type="entry name" value="PucR C-terminal helix-turn-helix domain"/>
    <property type="match status" value="1"/>
</dbReference>
<name>A0A9D2JFX3_9FIRM</name>
<comment type="similarity">
    <text evidence="1">Belongs to the CdaR family.</text>
</comment>
<dbReference type="PANTHER" id="PTHR33744">
    <property type="entry name" value="CARBOHYDRATE DIACID REGULATOR"/>
    <property type="match status" value="1"/>
</dbReference>
<sequence length="361" mass="39483">MPVAIDRTLAQQIVDTVHSVCGQPVNFIREDGIILASTRNERIGTLHEAGRAAARSGTVQEVTANRHSEKSQPGINLPILHNGQLVAVIGITGDPAGVRRYAHLAERITLLLLREQELSEYNRTQADKRRYAMDALLKPGSGDPAYLAELLRAFGVDPDTPKHLVLLRLTPGEGQTLSGLEAKAEALCRNIGAALYHFYYPDELAAVLDAARLSRARQALLSFAQAQQGCCRVGVGKQTPLGELAASYTAARAACRSIAPGAAPYALFDDLSWELVLADLQPGTRTALLHKTLDPLPEKDRALLRVYFEQDLSLQKTCAALFIHKNTLQYRLNRIAEYCGLNPRSFRDAALLYLALQADDN</sequence>
<feature type="domain" description="CdaR GGDEF-like" evidence="4">
    <location>
        <begin position="144"/>
        <end position="256"/>
    </location>
</feature>
<evidence type="ECO:0000259" key="4">
    <source>
        <dbReference type="Pfam" id="PF17853"/>
    </source>
</evidence>
<gene>
    <name evidence="5" type="ORF">H9810_03575</name>
</gene>
<dbReference type="InterPro" id="IPR051448">
    <property type="entry name" value="CdaR-like_regulators"/>
</dbReference>
<dbReference type="Pfam" id="PF05651">
    <property type="entry name" value="Diacid_rec"/>
    <property type="match status" value="1"/>
</dbReference>
<dbReference type="Pfam" id="PF17853">
    <property type="entry name" value="GGDEF_2"/>
    <property type="match status" value="1"/>
</dbReference>
<dbReference type="InterPro" id="IPR041522">
    <property type="entry name" value="CdaR_GGDEF"/>
</dbReference>
<evidence type="ECO:0000259" key="2">
    <source>
        <dbReference type="Pfam" id="PF05651"/>
    </source>
</evidence>
<dbReference type="Proteomes" id="UP000824031">
    <property type="component" value="Unassembled WGS sequence"/>
</dbReference>
<proteinExistence type="inferred from homology"/>
<dbReference type="InterPro" id="IPR042070">
    <property type="entry name" value="PucR_C-HTH_sf"/>
</dbReference>
<dbReference type="InterPro" id="IPR008599">
    <property type="entry name" value="Diacid_rec"/>
</dbReference>
<evidence type="ECO:0000313" key="5">
    <source>
        <dbReference type="EMBL" id="HIZ47782.1"/>
    </source>
</evidence>
<dbReference type="SUPFAM" id="SSF88659">
    <property type="entry name" value="Sigma3 and sigma4 domains of RNA polymerase sigma factors"/>
    <property type="match status" value="1"/>
</dbReference>
<feature type="domain" description="Putative sugar diacid recognition" evidence="2">
    <location>
        <begin position="5"/>
        <end position="132"/>
    </location>
</feature>
<protein>
    <submittedName>
        <fullName evidence="5">Helix-turn-helix domain-containing protein</fullName>
    </submittedName>
</protein>
<dbReference type="Pfam" id="PF13556">
    <property type="entry name" value="HTH_30"/>
    <property type="match status" value="1"/>
</dbReference>
<feature type="domain" description="PucR C-terminal helix-turn-helix" evidence="3">
    <location>
        <begin position="303"/>
        <end position="358"/>
    </location>
</feature>
<organism evidence="5 6">
    <name type="scientific">Candidatus Gemmiger excrementavium</name>
    <dbReference type="NCBI Taxonomy" id="2838608"/>
    <lineage>
        <taxon>Bacteria</taxon>
        <taxon>Bacillati</taxon>
        <taxon>Bacillota</taxon>
        <taxon>Clostridia</taxon>
        <taxon>Eubacteriales</taxon>
        <taxon>Gemmiger</taxon>
    </lineage>
</organism>
<evidence type="ECO:0000313" key="6">
    <source>
        <dbReference type="Proteomes" id="UP000824031"/>
    </source>
</evidence>
<evidence type="ECO:0000259" key="3">
    <source>
        <dbReference type="Pfam" id="PF13556"/>
    </source>
</evidence>
<dbReference type="InterPro" id="IPR013324">
    <property type="entry name" value="RNA_pol_sigma_r3/r4-like"/>
</dbReference>
<dbReference type="PANTHER" id="PTHR33744:SF15">
    <property type="entry name" value="CARBOHYDRATE DIACID REGULATOR"/>
    <property type="match status" value="1"/>
</dbReference>
<evidence type="ECO:0000256" key="1">
    <source>
        <dbReference type="ARBA" id="ARBA00006754"/>
    </source>
</evidence>
<reference evidence="5" key="2">
    <citation type="submission" date="2021-04" db="EMBL/GenBank/DDBJ databases">
        <authorList>
            <person name="Gilroy R."/>
        </authorList>
    </citation>
    <scope>NUCLEOTIDE SEQUENCE</scope>
    <source>
        <strain evidence="5">3436</strain>
    </source>
</reference>
<comment type="caution">
    <text evidence="5">The sequence shown here is derived from an EMBL/GenBank/DDBJ whole genome shotgun (WGS) entry which is preliminary data.</text>
</comment>
<reference evidence="5" key="1">
    <citation type="journal article" date="2021" name="PeerJ">
        <title>Extensive microbial diversity within the chicken gut microbiome revealed by metagenomics and culture.</title>
        <authorList>
            <person name="Gilroy R."/>
            <person name="Ravi A."/>
            <person name="Getino M."/>
            <person name="Pursley I."/>
            <person name="Horton D.L."/>
            <person name="Alikhan N.F."/>
            <person name="Baker D."/>
            <person name="Gharbi K."/>
            <person name="Hall N."/>
            <person name="Watson M."/>
            <person name="Adriaenssens E.M."/>
            <person name="Foster-Nyarko E."/>
            <person name="Jarju S."/>
            <person name="Secka A."/>
            <person name="Antonio M."/>
            <person name="Oren A."/>
            <person name="Chaudhuri R.R."/>
            <person name="La Ragione R."/>
            <person name="Hildebrand F."/>
            <person name="Pallen M.J."/>
        </authorList>
    </citation>
    <scope>NUCLEOTIDE SEQUENCE</scope>
    <source>
        <strain evidence="5">3436</strain>
    </source>
</reference>
<accession>A0A9D2JFX3</accession>
<dbReference type="EMBL" id="DXBO01000047">
    <property type="protein sequence ID" value="HIZ47782.1"/>
    <property type="molecule type" value="Genomic_DNA"/>
</dbReference>